<evidence type="ECO:0000256" key="6">
    <source>
        <dbReference type="ARBA" id="ARBA00042471"/>
    </source>
</evidence>
<dbReference type="SUPFAM" id="SSF101478">
    <property type="entry name" value="ADP-ribosylglycohydrolase"/>
    <property type="match status" value="1"/>
</dbReference>
<dbReference type="Gene3D" id="1.10.4080.10">
    <property type="entry name" value="ADP-ribosylation/Crystallin J1"/>
    <property type="match status" value="1"/>
</dbReference>
<dbReference type="EC" id="3.2.1.143" evidence="2"/>
<comment type="caution">
    <text evidence="12">The sequence shown here is derived from an EMBL/GenBank/DDBJ whole genome shotgun (WGS) entry which is preliminary data.</text>
</comment>
<evidence type="ECO:0000256" key="4">
    <source>
        <dbReference type="ARBA" id="ARBA00041057"/>
    </source>
</evidence>
<proteinExistence type="inferred from homology"/>
<dbReference type="PANTHER" id="PTHR16222:SF24">
    <property type="entry name" value="ADP-RIBOSYLHYDROLASE ARH3"/>
    <property type="match status" value="1"/>
</dbReference>
<dbReference type="VEuPathDB" id="VectorBase:LOC119175700"/>
<dbReference type="InterPro" id="IPR036705">
    <property type="entry name" value="Ribosyl_crysJ1_sf"/>
</dbReference>
<dbReference type="AlphaFoldDB" id="A0A9J6DBK3"/>
<evidence type="ECO:0000256" key="7">
    <source>
        <dbReference type="ARBA" id="ARBA00042722"/>
    </source>
</evidence>
<dbReference type="GO" id="GO:0004649">
    <property type="term" value="F:poly(ADP-ribose) glycohydrolase activity"/>
    <property type="evidence" value="ECO:0007669"/>
    <property type="project" value="UniProtKB-EC"/>
</dbReference>
<evidence type="ECO:0000256" key="2">
    <source>
        <dbReference type="ARBA" id="ARBA00012255"/>
    </source>
</evidence>
<evidence type="ECO:0000256" key="9">
    <source>
        <dbReference type="ARBA" id="ARBA00043187"/>
    </source>
</evidence>
<dbReference type="Proteomes" id="UP000821866">
    <property type="component" value="Chromosome 8"/>
</dbReference>
<comment type="catalytic activity">
    <reaction evidence="11">
        <text>alpha-NAD(+) + H2O = ADP-D-ribose + nicotinamide + H(+)</text>
        <dbReference type="Rhea" id="RHEA:68792"/>
        <dbReference type="ChEBI" id="CHEBI:15377"/>
        <dbReference type="ChEBI" id="CHEBI:15378"/>
        <dbReference type="ChEBI" id="CHEBI:17154"/>
        <dbReference type="ChEBI" id="CHEBI:57967"/>
        <dbReference type="ChEBI" id="CHEBI:77017"/>
    </reaction>
</comment>
<evidence type="ECO:0000313" key="12">
    <source>
        <dbReference type="EMBL" id="KAH8019345.1"/>
    </source>
</evidence>
<organism evidence="12 13">
    <name type="scientific">Rhipicephalus microplus</name>
    <name type="common">Cattle tick</name>
    <name type="synonym">Boophilus microplus</name>
    <dbReference type="NCBI Taxonomy" id="6941"/>
    <lineage>
        <taxon>Eukaryota</taxon>
        <taxon>Metazoa</taxon>
        <taxon>Ecdysozoa</taxon>
        <taxon>Arthropoda</taxon>
        <taxon>Chelicerata</taxon>
        <taxon>Arachnida</taxon>
        <taxon>Acari</taxon>
        <taxon>Parasitiformes</taxon>
        <taxon>Ixodida</taxon>
        <taxon>Ixodoidea</taxon>
        <taxon>Ixodidae</taxon>
        <taxon>Rhipicephalinae</taxon>
        <taxon>Rhipicephalus</taxon>
        <taxon>Boophilus</taxon>
    </lineage>
</organism>
<reference evidence="12" key="2">
    <citation type="submission" date="2021-09" db="EMBL/GenBank/DDBJ databases">
        <authorList>
            <person name="Jia N."/>
            <person name="Wang J."/>
            <person name="Shi W."/>
            <person name="Du L."/>
            <person name="Sun Y."/>
            <person name="Zhan W."/>
            <person name="Jiang J."/>
            <person name="Wang Q."/>
            <person name="Zhang B."/>
            <person name="Ji P."/>
            <person name="Sakyi L.B."/>
            <person name="Cui X."/>
            <person name="Yuan T."/>
            <person name="Jiang B."/>
            <person name="Yang W."/>
            <person name="Lam T.T.-Y."/>
            <person name="Chang Q."/>
            <person name="Ding S."/>
            <person name="Wang X."/>
            <person name="Zhu J."/>
            <person name="Ruan X."/>
            <person name="Zhao L."/>
            <person name="Wei J."/>
            <person name="Que T."/>
            <person name="Du C."/>
            <person name="Cheng J."/>
            <person name="Dai P."/>
            <person name="Han X."/>
            <person name="Huang E."/>
            <person name="Gao Y."/>
            <person name="Liu J."/>
            <person name="Shao H."/>
            <person name="Ye R."/>
            <person name="Li L."/>
            <person name="Wei W."/>
            <person name="Wang X."/>
            <person name="Wang C."/>
            <person name="Huo Q."/>
            <person name="Li W."/>
            <person name="Guo W."/>
            <person name="Chen H."/>
            <person name="Chen S."/>
            <person name="Zhou L."/>
            <person name="Zhou L."/>
            <person name="Ni X."/>
            <person name="Tian J."/>
            <person name="Zhou Y."/>
            <person name="Sheng Y."/>
            <person name="Liu T."/>
            <person name="Pan Y."/>
            <person name="Xia L."/>
            <person name="Li J."/>
            <person name="Zhao F."/>
            <person name="Cao W."/>
        </authorList>
    </citation>
    <scope>NUCLEOTIDE SEQUENCE</scope>
    <source>
        <strain evidence="12">Rmic-2018</strain>
        <tissue evidence="12">Larvae</tissue>
    </source>
</reference>
<protein>
    <recommendedName>
        <fullName evidence="4">ADP-ribosylhydrolase ARH3</fullName>
        <ecNumber evidence="2">3.2.1.143</ecNumber>
    </recommendedName>
    <alternativeName>
        <fullName evidence="5">ADP-ribose glycohydrolase ARH3</fullName>
    </alternativeName>
    <alternativeName>
        <fullName evidence="6">ADP-ribosylhydrolase 3</fullName>
    </alternativeName>
    <alternativeName>
        <fullName evidence="9">O-acetyl-ADP-ribose deacetylase ARH3</fullName>
    </alternativeName>
    <alternativeName>
        <fullName evidence="10">Poly(ADP-ribose) glycohydrolase ARH3</fullName>
    </alternativeName>
    <alternativeName>
        <fullName evidence="8">[Protein ADP-ribosylarginine] hydrolase-like protein 2</fullName>
    </alternativeName>
    <alternativeName>
        <fullName evidence="7">[Protein ADP-ribosylserine] hydrolase</fullName>
    </alternativeName>
</protein>
<evidence type="ECO:0000256" key="1">
    <source>
        <dbReference type="ARBA" id="ARBA00010702"/>
    </source>
</evidence>
<evidence type="ECO:0000256" key="8">
    <source>
        <dbReference type="ARBA" id="ARBA00042850"/>
    </source>
</evidence>
<dbReference type="InterPro" id="IPR005502">
    <property type="entry name" value="Ribosyl_crysJ1"/>
</dbReference>
<dbReference type="EMBL" id="JABSTU010000010">
    <property type="protein sequence ID" value="KAH8019345.1"/>
    <property type="molecule type" value="Genomic_DNA"/>
</dbReference>
<dbReference type="InterPro" id="IPR050792">
    <property type="entry name" value="ADP-ribosylglycohydrolase"/>
</dbReference>
<keyword evidence="13" id="KW-1185">Reference proteome</keyword>
<keyword evidence="3" id="KW-0378">Hydrolase</keyword>
<dbReference type="PANTHER" id="PTHR16222">
    <property type="entry name" value="ADP-RIBOSYLGLYCOHYDROLASE"/>
    <property type="match status" value="1"/>
</dbReference>
<reference evidence="12" key="1">
    <citation type="journal article" date="2020" name="Cell">
        <title>Large-Scale Comparative Analyses of Tick Genomes Elucidate Their Genetic Diversity and Vector Capacities.</title>
        <authorList>
            <consortium name="Tick Genome and Microbiome Consortium (TIGMIC)"/>
            <person name="Jia N."/>
            <person name="Wang J."/>
            <person name="Shi W."/>
            <person name="Du L."/>
            <person name="Sun Y."/>
            <person name="Zhan W."/>
            <person name="Jiang J.F."/>
            <person name="Wang Q."/>
            <person name="Zhang B."/>
            <person name="Ji P."/>
            <person name="Bell-Sakyi L."/>
            <person name="Cui X.M."/>
            <person name="Yuan T.T."/>
            <person name="Jiang B.G."/>
            <person name="Yang W.F."/>
            <person name="Lam T.T."/>
            <person name="Chang Q.C."/>
            <person name="Ding S.J."/>
            <person name="Wang X.J."/>
            <person name="Zhu J.G."/>
            <person name="Ruan X.D."/>
            <person name="Zhao L."/>
            <person name="Wei J.T."/>
            <person name="Ye R.Z."/>
            <person name="Que T.C."/>
            <person name="Du C.H."/>
            <person name="Zhou Y.H."/>
            <person name="Cheng J.X."/>
            <person name="Dai P.F."/>
            <person name="Guo W.B."/>
            <person name="Han X.H."/>
            <person name="Huang E.J."/>
            <person name="Li L.F."/>
            <person name="Wei W."/>
            <person name="Gao Y.C."/>
            <person name="Liu J.Z."/>
            <person name="Shao H.Z."/>
            <person name="Wang X."/>
            <person name="Wang C.C."/>
            <person name="Yang T.C."/>
            <person name="Huo Q.B."/>
            <person name="Li W."/>
            <person name="Chen H.Y."/>
            <person name="Chen S.E."/>
            <person name="Zhou L.G."/>
            <person name="Ni X.B."/>
            <person name="Tian J.H."/>
            <person name="Sheng Y."/>
            <person name="Liu T."/>
            <person name="Pan Y.S."/>
            <person name="Xia L.Y."/>
            <person name="Li J."/>
            <person name="Zhao F."/>
            <person name="Cao W.C."/>
        </authorList>
    </citation>
    <scope>NUCLEOTIDE SEQUENCE</scope>
    <source>
        <strain evidence="12">Rmic-2018</strain>
    </source>
</reference>
<evidence type="ECO:0000256" key="3">
    <source>
        <dbReference type="ARBA" id="ARBA00022801"/>
    </source>
</evidence>
<evidence type="ECO:0000256" key="5">
    <source>
        <dbReference type="ARBA" id="ARBA00042398"/>
    </source>
</evidence>
<comment type="similarity">
    <text evidence="1">Belongs to the ADP-ribosylglycohydrolase family.</text>
</comment>
<accession>A0A9J6DBK3</accession>
<name>A0A9J6DBK3_RHIMP</name>
<dbReference type="GO" id="GO:0005634">
    <property type="term" value="C:nucleus"/>
    <property type="evidence" value="ECO:0007669"/>
    <property type="project" value="TreeGrafter"/>
</dbReference>
<dbReference type="GO" id="GO:0005739">
    <property type="term" value="C:mitochondrion"/>
    <property type="evidence" value="ECO:0007669"/>
    <property type="project" value="TreeGrafter"/>
</dbReference>
<evidence type="ECO:0000256" key="11">
    <source>
        <dbReference type="ARBA" id="ARBA00049015"/>
    </source>
</evidence>
<gene>
    <name evidence="12" type="ORF">HPB51_019176</name>
</gene>
<evidence type="ECO:0000256" key="10">
    <source>
        <dbReference type="ARBA" id="ARBA00043193"/>
    </source>
</evidence>
<evidence type="ECO:0000313" key="13">
    <source>
        <dbReference type="Proteomes" id="UP000821866"/>
    </source>
</evidence>
<dbReference type="Pfam" id="PF03747">
    <property type="entry name" value="ADP_ribosyl_GH"/>
    <property type="match status" value="1"/>
</dbReference>
<sequence length="189" mass="20237">MSAVTNSVCSLAGKFRGCLVGSLLGDCLGAPFEGDFPISKSVLTSYVSKLLDESAKGEPFTSEYFEQPKRGYGPNVVDVFHALKKGNFEDPFGPAKSQFEGTGSYGNGGAMRVAPVALFCHKNMAEIISVAEKQARITHTHKNGYNGAILQCLAVHRAVALDAQVPLNKAAFLDFLVEQMDTIESKGTK</sequence>